<dbReference type="RefSeq" id="WP_307201286.1">
    <property type="nucleotide sequence ID" value="NZ_JAUTAN010000001.1"/>
</dbReference>
<organism evidence="3 4">
    <name type="scientific">Nocardioides zeae</name>
    <dbReference type="NCBI Taxonomy" id="1457234"/>
    <lineage>
        <taxon>Bacteria</taxon>
        <taxon>Bacillati</taxon>
        <taxon>Actinomycetota</taxon>
        <taxon>Actinomycetes</taxon>
        <taxon>Propionibacteriales</taxon>
        <taxon>Nocardioidaceae</taxon>
        <taxon>Nocardioides</taxon>
    </lineage>
</organism>
<dbReference type="Gene3D" id="3.30.1240.10">
    <property type="match status" value="1"/>
</dbReference>
<dbReference type="Pfam" id="PF13460">
    <property type="entry name" value="NAD_binding_10"/>
    <property type="match status" value="1"/>
</dbReference>
<dbReference type="InterPro" id="IPR023214">
    <property type="entry name" value="HAD_sf"/>
</dbReference>
<evidence type="ECO:0000256" key="1">
    <source>
        <dbReference type="SAM" id="MobiDB-lite"/>
    </source>
</evidence>
<dbReference type="InterPro" id="IPR006379">
    <property type="entry name" value="HAD-SF_hydro_IIB"/>
</dbReference>
<proteinExistence type="predicted"/>
<dbReference type="InterPro" id="IPR036412">
    <property type="entry name" value="HAD-like_sf"/>
</dbReference>
<dbReference type="PANTHER" id="PTHR47129">
    <property type="entry name" value="QUINONE OXIDOREDUCTASE 2"/>
    <property type="match status" value="1"/>
</dbReference>
<evidence type="ECO:0000313" key="4">
    <source>
        <dbReference type="Proteomes" id="UP001239215"/>
    </source>
</evidence>
<protein>
    <submittedName>
        <fullName evidence="3">Cof subfamily protein (Haloacid dehalogenase superfamily)</fullName>
    </submittedName>
</protein>
<dbReference type="SFLD" id="SFLDG01140">
    <property type="entry name" value="C2.B:_Phosphomannomutase_and_P"/>
    <property type="match status" value="1"/>
</dbReference>
<sequence length="605" mass="63587">MSTPASAPRPDPTVLPSIAVTGATGAVGGLVARDLAGRGVPQRLLARTPTRVPNLPGAVPLACDYADPDAARAALEGVETLLMVSAGETADRVDVHRAFVDAAAAAGVQHVVYTSFAAAAPDCTFTLGRDHHATEEHLRASGMAWTFLRDNFYLDVLPLFVGDDGVLRGPAGDGRVAAVARADVARAATEVLLDPVAHAGRTYELTGPVAITLEEAAAVITAVTGRPTSFPRRDGRGGLRLAAPVGGAGVAVRRVGLDLHRHPLRRARRGERRRPPPHRPRAARPRRGAAGGLGRRISPRPPRPCEAEGVTELDTATPPDRPAPDRPALDLPVLPDGLRLAVVDMDGTLLDGDGEVPDTLWPLLDRLAAAGVAFAPASGRQYATLRRMFDRAADGMVFIAENGAYVVRDGAEVSSTAIEPAVVADLVRTLREVVADRDAGVVLCGKRAAYVERDDPAFLAEVDRYYAARELVDDLGAVDDEIVKVAINDAHDPQVVADALAGFAGDHQVVVSGTKWADVMVAGVHKGAAVRRLQEALGVTRAQTAAFGDYLNDLEMLDEAAASFAMAGAHPTVKERAAHLAPAHTEAGVVTVLEALLARLDQHDR</sequence>
<gene>
    <name evidence="3" type="ORF">QE405_002525</name>
</gene>
<evidence type="ECO:0000259" key="2">
    <source>
        <dbReference type="Pfam" id="PF13460"/>
    </source>
</evidence>
<dbReference type="SUPFAM" id="SSF56784">
    <property type="entry name" value="HAD-like"/>
    <property type="match status" value="1"/>
</dbReference>
<dbReference type="InterPro" id="IPR000150">
    <property type="entry name" value="Cof"/>
</dbReference>
<dbReference type="PANTHER" id="PTHR47129:SF1">
    <property type="entry name" value="NMRA-LIKE DOMAIN-CONTAINING PROTEIN"/>
    <property type="match status" value="1"/>
</dbReference>
<dbReference type="AlphaFoldDB" id="A0AAJ1TZG7"/>
<reference evidence="3" key="1">
    <citation type="submission" date="2023-07" db="EMBL/GenBank/DDBJ databases">
        <title>Functional and genomic diversity of the sorghum phyllosphere microbiome.</title>
        <authorList>
            <person name="Shade A."/>
        </authorList>
    </citation>
    <scope>NUCLEOTIDE SEQUENCE</scope>
    <source>
        <strain evidence="3">SORGH_AS_1067</strain>
    </source>
</reference>
<dbReference type="GO" id="GO:0016791">
    <property type="term" value="F:phosphatase activity"/>
    <property type="evidence" value="ECO:0007669"/>
    <property type="project" value="UniProtKB-ARBA"/>
</dbReference>
<dbReference type="InterPro" id="IPR016040">
    <property type="entry name" value="NAD(P)-bd_dom"/>
</dbReference>
<feature type="compositionally biased region" description="Basic residues" evidence="1">
    <location>
        <begin position="262"/>
        <end position="287"/>
    </location>
</feature>
<dbReference type="SFLD" id="SFLDS00003">
    <property type="entry name" value="Haloacid_Dehalogenase"/>
    <property type="match status" value="1"/>
</dbReference>
<feature type="domain" description="NAD(P)-binding" evidence="2">
    <location>
        <begin position="22"/>
        <end position="195"/>
    </location>
</feature>
<dbReference type="Proteomes" id="UP001239215">
    <property type="component" value="Unassembled WGS sequence"/>
</dbReference>
<feature type="region of interest" description="Disordered" evidence="1">
    <location>
        <begin position="261"/>
        <end position="330"/>
    </location>
</feature>
<accession>A0AAJ1TZG7</accession>
<dbReference type="NCBIfam" id="TIGR01484">
    <property type="entry name" value="HAD-SF-IIB"/>
    <property type="match status" value="1"/>
</dbReference>
<dbReference type="Gene3D" id="3.90.25.10">
    <property type="entry name" value="UDP-galactose 4-epimerase, domain 1"/>
    <property type="match status" value="1"/>
</dbReference>
<dbReference type="InterPro" id="IPR052718">
    <property type="entry name" value="NmrA-type_oxidoreductase"/>
</dbReference>
<dbReference type="Gene3D" id="3.40.50.1000">
    <property type="entry name" value="HAD superfamily/HAD-like"/>
    <property type="match status" value="1"/>
</dbReference>
<dbReference type="NCBIfam" id="TIGR00099">
    <property type="entry name" value="Cof-subfamily"/>
    <property type="match status" value="1"/>
</dbReference>
<comment type="caution">
    <text evidence="3">The sequence shown here is derived from an EMBL/GenBank/DDBJ whole genome shotgun (WGS) entry which is preliminary data.</text>
</comment>
<dbReference type="SUPFAM" id="SSF51735">
    <property type="entry name" value="NAD(P)-binding Rossmann-fold domains"/>
    <property type="match status" value="1"/>
</dbReference>
<evidence type="ECO:0000313" key="3">
    <source>
        <dbReference type="EMBL" id="MDQ1105241.1"/>
    </source>
</evidence>
<dbReference type="EMBL" id="JAUTAN010000001">
    <property type="protein sequence ID" value="MDQ1105241.1"/>
    <property type="molecule type" value="Genomic_DNA"/>
</dbReference>
<dbReference type="Pfam" id="PF08282">
    <property type="entry name" value="Hydrolase_3"/>
    <property type="match status" value="1"/>
</dbReference>
<dbReference type="InterPro" id="IPR036291">
    <property type="entry name" value="NAD(P)-bd_dom_sf"/>
</dbReference>
<dbReference type="Gene3D" id="3.40.50.720">
    <property type="entry name" value="NAD(P)-binding Rossmann-like Domain"/>
    <property type="match status" value="1"/>
</dbReference>
<name>A0AAJ1TZG7_9ACTN</name>